<evidence type="ECO:0000313" key="2">
    <source>
        <dbReference type="Proteomes" id="UP000574769"/>
    </source>
</evidence>
<accession>A0A7W7ALA0</accession>
<reference evidence="1 2" key="1">
    <citation type="submission" date="2020-08" db="EMBL/GenBank/DDBJ databases">
        <title>Genomic Encyclopedia of Type Strains, Phase IV (KMG-IV): sequencing the most valuable type-strain genomes for metagenomic binning, comparative biology and taxonomic classification.</title>
        <authorList>
            <person name="Goeker M."/>
        </authorList>
    </citation>
    <scope>NUCLEOTIDE SEQUENCE [LARGE SCALE GENOMIC DNA]</scope>
    <source>
        <strain evidence="1 2">DSM 15867</strain>
    </source>
</reference>
<evidence type="ECO:0000313" key="1">
    <source>
        <dbReference type="EMBL" id="MBB4618956.1"/>
    </source>
</evidence>
<feature type="non-terminal residue" evidence="1">
    <location>
        <position position="48"/>
    </location>
</feature>
<comment type="caution">
    <text evidence="1">The sequence shown here is derived from an EMBL/GenBank/DDBJ whole genome shotgun (WGS) entry which is preliminary data.</text>
</comment>
<proteinExistence type="predicted"/>
<keyword evidence="2" id="KW-1185">Reference proteome</keyword>
<dbReference type="Proteomes" id="UP000574769">
    <property type="component" value="Unassembled WGS sequence"/>
</dbReference>
<organism evidence="1 2">
    <name type="scientific">Sphingomonas abaci</name>
    <dbReference type="NCBI Taxonomy" id="237611"/>
    <lineage>
        <taxon>Bacteria</taxon>
        <taxon>Pseudomonadati</taxon>
        <taxon>Pseudomonadota</taxon>
        <taxon>Alphaproteobacteria</taxon>
        <taxon>Sphingomonadales</taxon>
        <taxon>Sphingomonadaceae</taxon>
        <taxon>Sphingomonas</taxon>
    </lineage>
</organism>
<sequence length="48" mass="5545">MTIKPLEQLYDIRVMPELERFPVLLNRWGFTLAQFCDSGFEPGQEAGT</sequence>
<dbReference type="AlphaFoldDB" id="A0A7W7ALA0"/>
<protein>
    <submittedName>
        <fullName evidence="1">Uncharacterized protein</fullName>
    </submittedName>
</protein>
<gene>
    <name evidence="1" type="ORF">GGQ96_003102</name>
</gene>
<name>A0A7W7ALA0_9SPHN</name>
<dbReference type="EMBL" id="JACHNY010000006">
    <property type="protein sequence ID" value="MBB4618956.1"/>
    <property type="molecule type" value="Genomic_DNA"/>
</dbReference>